<dbReference type="AlphaFoldDB" id="A0A378XWR0"/>
<gene>
    <name evidence="1" type="ORF">NCTC10343_01578</name>
</gene>
<protein>
    <submittedName>
        <fullName evidence="1">Uncharacterized protein</fullName>
    </submittedName>
</protein>
<evidence type="ECO:0000313" key="1">
    <source>
        <dbReference type="EMBL" id="SUA68235.1"/>
    </source>
</evidence>
<dbReference type="Proteomes" id="UP000254400">
    <property type="component" value="Unassembled WGS sequence"/>
</dbReference>
<accession>A0A378XWR0</accession>
<reference evidence="1 2" key="1">
    <citation type="submission" date="2018-06" db="EMBL/GenBank/DDBJ databases">
        <authorList>
            <consortium name="Pathogen Informatics"/>
            <person name="Doyle S."/>
        </authorList>
    </citation>
    <scope>NUCLEOTIDE SEQUENCE [LARGE SCALE GENOMIC DNA]</scope>
    <source>
        <strain evidence="1 2">NCTC10343</strain>
    </source>
</reference>
<evidence type="ECO:0000313" key="2">
    <source>
        <dbReference type="Proteomes" id="UP000254400"/>
    </source>
</evidence>
<name>A0A378XWR0_PAEPO</name>
<dbReference type="GeneID" id="93350364"/>
<proteinExistence type="predicted"/>
<dbReference type="EMBL" id="UGSC01000001">
    <property type="protein sequence ID" value="SUA68235.1"/>
    <property type="molecule type" value="Genomic_DNA"/>
</dbReference>
<organism evidence="1 2">
    <name type="scientific">Paenibacillus polymyxa</name>
    <name type="common">Bacillus polymyxa</name>
    <dbReference type="NCBI Taxonomy" id="1406"/>
    <lineage>
        <taxon>Bacteria</taxon>
        <taxon>Bacillati</taxon>
        <taxon>Bacillota</taxon>
        <taxon>Bacilli</taxon>
        <taxon>Bacillales</taxon>
        <taxon>Paenibacillaceae</taxon>
        <taxon>Paenibacillus</taxon>
    </lineage>
</organism>
<dbReference type="RefSeq" id="WP_019686676.1">
    <property type="nucleotide sequence ID" value="NZ_CP036496.1"/>
</dbReference>
<sequence>MEQSELFVELKSLGIPVTYSHFTVTEKNPAPAPPFITFQFAYSSDMIADNQNYVDVGNYQVELYTTKKDLATEKKVQDKLKELGLPYSKLESWLDDEKMYQILYEIQLIGA</sequence>